<dbReference type="EMBL" id="MFTO01000011">
    <property type="protein sequence ID" value="OGI63915.1"/>
    <property type="molecule type" value="Genomic_DNA"/>
</dbReference>
<proteinExistence type="predicted"/>
<sequence>MLKKSAVMLVSLAVVIIIIIVSVVSKAGVTPTSTKESTTLNPDVQEKFCTLLQAGSDLYSKIPYEDFFDDSLDDLMALPNPTEEQQAQIIAYIDEGVEKMKVSSEDYKIALNSVLNLGVKMNLDEMKAYKANCQIDTVEPQSASAGSSIAWGMSDKACKRWHDHLVWLDDHYLSYANPAPWIASATAFLIFCS</sequence>
<accession>A0A1F6V2Q8</accession>
<comment type="caution">
    <text evidence="1">The sequence shown here is derived from an EMBL/GenBank/DDBJ whole genome shotgun (WGS) entry which is preliminary data.</text>
</comment>
<protein>
    <submittedName>
        <fullName evidence="1">Uncharacterized protein</fullName>
    </submittedName>
</protein>
<name>A0A1F6V2Q8_9BACT</name>
<dbReference type="AlphaFoldDB" id="A0A1F6V2Q8"/>
<dbReference type="Proteomes" id="UP000178985">
    <property type="component" value="Unassembled WGS sequence"/>
</dbReference>
<evidence type="ECO:0000313" key="2">
    <source>
        <dbReference type="Proteomes" id="UP000178985"/>
    </source>
</evidence>
<gene>
    <name evidence="1" type="ORF">A2733_01635</name>
</gene>
<organism evidence="1 2">
    <name type="scientific">Candidatus Nomurabacteria bacterium RIFCSPHIGHO2_01_FULL_40_20</name>
    <dbReference type="NCBI Taxonomy" id="1801738"/>
    <lineage>
        <taxon>Bacteria</taxon>
        <taxon>Candidatus Nomuraibacteriota</taxon>
    </lineage>
</organism>
<evidence type="ECO:0000313" key="1">
    <source>
        <dbReference type="EMBL" id="OGI63915.1"/>
    </source>
</evidence>
<reference evidence="1 2" key="1">
    <citation type="journal article" date="2016" name="Nat. Commun.">
        <title>Thousands of microbial genomes shed light on interconnected biogeochemical processes in an aquifer system.</title>
        <authorList>
            <person name="Anantharaman K."/>
            <person name="Brown C.T."/>
            <person name="Hug L.A."/>
            <person name="Sharon I."/>
            <person name="Castelle C.J."/>
            <person name="Probst A.J."/>
            <person name="Thomas B.C."/>
            <person name="Singh A."/>
            <person name="Wilkins M.J."/>
            <person name="Karaoz U."/>
            <person name="Brodie E.L."/>
            <person name="Williams K.H."/>
            <person name="Hubbard S.S."/>
            <person name="Banfield J.F."/>
        </authorList>
    </citation>
    <scope>NUCLEOTIDE SEQUENCE [LARGE SCALE GENOMIC DNA]</scope>
</reference>